<accession>A0A4Q4KTJ6</accession>
<dbReference type="SUPFAM" id="SSF52266">
    <property type="entry name" value="SGNH hydrolase"/>
    <property type="match status" value="1"/>
</dbReference>
<dbReference type="EMBL" id="SETE01000001">
    <property type="protein sequence ID" value="RYM35424.1"/>
    <property type="molecule type" value="Genomic_DNA"/>
</dbReference>
<dbReference type="RefSeq" id="WP_130091791.1">
    <property type="nucleotide sequence ID" value="NZ_SETE01000001.1"/>
</dbReference>
<name>A0A4Q4KTJ6_9FLAO</name>
<proteinExistence type="predicted"/>
<evidence type="ECO:0008006" key="3">
    <source>
        <dbReference type="Google" id="ProtNLM"/>
    </source>
</evidence>
<dbReference type="InterPro" id="IPR036514">
    <property type="entry name" value="SGNH_hydro_sf"/>
</dbReference>
<dbReference type="AlphaFoldDB" id="A0A4Q4KTJ6"/>
<comment type="caution">
    <text evidence="1">The sequence shown here is derived from an EMBL/GenBank/DDBJ whole genome shotgun (WGS) entry which is preliminary data.</text>
</comment>
<organism evidence="1 2">
    <name type="scientific">Brumimicrobium glaciale</name>
    <dbReference type="NCBI Taxonomy" id="200475"/>
    <lineage>
        <taxon>Bacteria</taxon>
        <taxon>Pseudomonadati</taxon>
        <taxon>Bacteroidota</taxon>
        <taxon>Flavobacteriia</taxon>
        <taxon>Flavobacteriales</taxon>
        <taxon>Crocinitomicaceae</taxon>
        <taxon>Brumimicrobium</taxon>
    </lineage>
</organism>
<dbReference type="OrthoDB" id="9810515at2"/>
<evidence type="ECO:0000313" key="2">
    <source>
        <dbReference type="Proteomes" id="UP000293952"/>
    </source>
</evidence>
<dbReference type="GO" id="GO:0016788">
    <property type="term" value="F:hydrolase activity, acting on ester bonds"/>
    <property type="evidence" value="ECO:0007669"/>
    <property type="project" value="UniProtKB-ARBA"/>
</dbReference>
<protein>
    <recommendedName>
        <fullName evidence="3">SGNH hydrolase-type esterase domain-containing protein</fullName>
    </recommendedName>
</protein>
<dbReference type="Gene3D" id="3.40.50.1110">
    <property type="entry name" value="SGNH hydrolase"/>
    <property type="match status" value="1"/>
</dbReference>
<dbReference type="Gene3D" id="2.60.120.1360">
    <property type="match status" value="1"/>
</dbReference>
<dbReference type="Proteomes" id="UP000293952">
    <property type="component" value="Unassembled WGS sequence"/>
</dbReference>
<sequence length="481" mass="54133">MQKEYKPFQIVLFILACLIVLGLITYAVPAGRKDIFGYEFRFLSQNKLLKNEKRHEVNLDSLFVDVDTSMVDEVENPHGKVKNFKISDGDLLSYSKNGKERFAAFFNRLRAGGSDKIRILHYGDSQIEGDRVTAFLRQRLQTQFGGSGPGFIPAVNVYETITFTQTVSENFQRYTNFGGQQLSNKRYGIMNSVGRFTPEFSDSVNLDSLKIITAWMEVEPGFRAYSTAKGYKSITLHYSDAFAGCELKIYNNEELVKTDSLISDGKYHKYKFTLPGAAGKVKFEYSAKMSPNILGYSLDGDGGVQVDNIAMRGSSGTFFGKIDNSLAKQIYDDQNVELFIMQFGGNSVPYIKDTVDVEQSVSYFKGQLNTIKRLRPNAMIIVIGPSDMSTLIEAEYRTYPLLPLYVDKLRKMTKEIGGAYFDMYAAMGGEDAMVAWVEKGLAGQDYVHFTLKGASIATQKFYDAFMTSYNKLKTKNDSKEN</sequence>
<dbReference type="PROSITE" id="PS51257">
    <property type="entry name" value="PROKAR_LIPOPROTEIN"/>
    <property type="match status" value="1"/>
</dbReference>
<keyword evidence="2" id="KW-1185">Reference proteome</keyword>
<reference evidence="1 2" key="1">
    <citation type="submission" date="2019-02" db="EMBL/GenBank/DDBJ databases">
        <title>Genome sequence of the sea-ice species Brumimicrobium glaciale.</title>
        <authorList>
            <person name="Bowman J.P."/>
        </authorList>
    </citation>
    <scope>NUCLEOTIDE SEQUENCE [LARGE SCALE GENOMIC DNA]</scope>
    <source>
        <strain evidence="1 2">IC156</strain>
    </source>
</reference>
<evidence type="ECO:0000313" key="1">
    <source>
        <dbReference type="EMBL" id="RYM35424.1"/>
    </source>
</evidence>
<gene>
    <name evidence="1" type="ORF">ERX46_00085</name>
</gene>